<accession>A0A9C7BPV2</accession>
<protein>
    <submittedName>
        <fullName evidence="2">Wsv216-like protein</fullName>
    </submittedName>
</protein>
<proteinExistence type="predicted"/>
<keyword evidence="1" id="KW-0472">Membrane</keyword>
<organism evidence="2">
    <name type="scientific">Litopenaeus vannamei majanivirus Nimav-1_LVa</name>
    <dbReference type="NCBI Taxonomy" id="2984273"/>
    <lineage>
        <taxon>Viruses</taxon>
        <taxon>Viruses incertae sedis</taxon>
        <taxon>Naldaviricetes</taxon>
        <taxon>Nimaviridae</taxon>
    </lineage>
</organism>
<reference evidence="2" key="1">
    <citation type="submission" date="2022-10" db="EMBL/GenBank/DDBJ databases">
        <title>Genome sequences of endogenous nimaviruses in decapod crustaceans.</title>
        <authorList>
            <person name="Kawato S."/>
            <person name="Nozaki R."/>
            <person name="Kondo H."/>
            <person name="Hirono I."/>
        </authorList>
    </citation>
    <scope>NUCLEOTIDE SEQUENCE</scope>
    <source>
        <strain evidence="2">Lva-Nima_1</strain>
    </source>
</reference>
<name>A0A9C7BPV2_9VIRU</name>
<keyword evidence="1" id="KW-0812">Transmembrane</keyword>
<feature type="transmembrane region" description="Helical" evidence="1">
    <location>
        <begin position="16"/>
        <end position="37"/>
    </location>
</feature>
<evidence type="ECO:0000313" key="2">
    <source>
        <dbReference type="EMBL" id="BDT62115.1"/>
    </source>
</evidence>
<sequence>MRNDNKKKRLYYSHKMFLFILILSLSIFSIFLLCLFVRKNRLQKRSDGANIDKDESSQFIDHEITHVIKDINDPEHASYIASKIRSRLCGNDCNHDDINYHNIKNNNNDSLKHINVDSSGNTLLSIRGIHVRLTEKGENKKIISLSALYLIKANIIQGNLPISIRIIFYRLDNKEAPFCYMDTVIRSLGEPIILKEISKYLFCGENYRVRIESGRYVFYDDIVHVDSPFPEMIPVLICRDAILLKCNSQAESPYKMVEYSPSLFTLDYLTSFPKLLPNKGMRTNRQSVLEPIPGKTSGHRLLYAKDPICFDGSLSFSDDESDGIVNADLTLIKNAANPIECYVLLRRASPANLTTLNIKGWIVNYRSSDNGTEYKQIFSLTACIEKYYSSSKFEIKPRENLRDIKPEKTVIVWNTDKKIGIEHYDDNSNGVNTTALSNDEMVVPKDPSFFQRDPFIVLDKETGECIMITLGLGDNDSVPLNPRWASSPCSFTSRDNLLVINPQRNHHFSPFVSNVLIFRGVAGGHSFTSQQGKSHYSFVIVDRDNESLPSLHLPVILEKEKFCVHIQQQQDDESKTKYSLVENFPRSLPLETTLDATSNFISKIYAREPSSTTTSSFNKTYTSIGIRSKSDSDDAYNDLIDIIDEDNEKRTCTVFAIGLRKSRFDESPISDTIARIIRSSIPDIVSVTDMGGIEIARSKNIIVNNTCILIILKNIHIDGSSQRWVSSTPFGLGPCKLSGRCGILGNRIPLYTVDHILPVCKVFSYRSAGNITAKNYTVYLSNTCANGRDVSVSDTSEIIALYLSSEMQGKRIVLNAVALKCNTILDDDNKKPKIFLIPSKEMVGDGAEGATSIIILDRVIYVIMATVTTNIQEERRYFAKHGIFTPGSVILDDQFVRRHRNIMKYN</sequence>
<evidence type="ECO:0000256" key="1">
    <source>
        <dbReference type="SAM" id="Phobius"/>
    </source>
</evidence>
<keyword evidence="1" id="KW-1133">Transmembrane helix</keyword>
<dbReference type="EMBL" id="LC738872">
    <property type="protein sequence ID" value="BDT62115.1"/>
    <property type="molecule type" value="Genomic_DNA"/>
</dbReference>